<organism evidence="2 3">
    <name type="scientific">Myxococcus llanfairpwllgwyngyllgogerychwyrndrobwllllantysiliogogogochensis</name>
    <dbReference type="NCBI Taxonomy" id="2590453"/>
    <lineage>
        <taxon>Bacteria</taxon>
        <taxon>Pseudomonadati</taxon>
        <taxon>Myxococcota</taxon>
        <taxon>Myxococcia</taxon>
        <taxon>Myxococcales</taxon>
        <taxon>Cystobacterineae</taxon>
        <taxon>Myxococcaceae</taxon>
        <taxon>Myxococcus</taxon>
    </lineage>
</organism>
<dbReference type="RefSeq" id="WP_141644175.1">
    <property type="nucleotide sequence ID" value="NZ_VIFM01000077.1"/>
</dbReference>
<dbReference type="Proteomes" id="UP000315369">
    <property type="component" value="Unassembled WGS sequence"/>
</dbReference>
<dbReference type="EMBL" id="VIFM01000077">
    <property type="protein sequence ID" value="TQF14143.1"/>
    <property type="molecule type" value="Genomic_DNA"/>
</dbReference>
<comment type="caution">
    <text evidence="2">The sequence shown here is derived from an EMBL/GenBank/DDBJ whole genome shotgun (WGS) entry which is preliminary data.</text>
</comment>
<dbReference type="OrthoDB" id="9784548at2"/>
<gene>
    <name evidence="2" type="ORF">FJV41_20350</name>
</gene>
<name>A0A540WYV3_9BACT</name>
<accession>A0A540WYV3</accession>
<proteinExistence type="predicted"/>
<keyword evidence="3" id="KW-1185">Reference proteome</keyword>
<dbReference type="InterPro" id="IPR057561">
    <property type="entry name" value="NADase_transloc"/>
</dbReference>
<dbReference type="NCBIfam" id="NF047619">
    <property type="entry name" value="NADase_discoid"/>
    <property type="match status" value="1"/>
</dbReference>
<dbReference type="Pfam" id="PF25302">
    <property type="entry name" value="NADase_transloc"/>
    <property type="match status" value="1"/>
</dbReference>
<protein>
    <recommendedName>
        <fullName evidence="1">NAD glycohydrolase translocation F5/8 type C domain-containing protein</fullName>
    </recommendedName>
</protein>
<evidence type="ECO:0000313" key="3">
    <source>
        <dbReference type="Proteomes" id="UP000315369"/>
    </source>
</evidence>
<evidence type="ECO:0000313" key="2">
    <source>
        <dbReference type="EMBL" id="TQF14143.1"/>
    </source>
</evidence>
<dbReference type="AlphaFoldDB" id="A0A540WYV3"/>
<feature type="domain" description="NAD glycohydrolase translocation F5/8 type C" evidence="1">
    <location>
        <begin position="30"/>
        <end position="178"/>
    </location>
</feature>
<evidence type="ECO:0000259" key="1">
    <source>
        <dbReference type="Pfam" id="PF25302"/>
    </source>
</evidence>
<sequence length="514" mass="56820">MILLSLILAAAPPVLLEPDAGTAHRLHPRRVTASSFLENGWNKHAQNYLPLYVADDDPATAWVEGAKGRGEGEAIEWWGPELTRAKSFRVFLRNGYQKTDKLYRANARPKGVKLEPLVQGETGPQTTGTAVEVELKDVLGWQEIPLPVPGKVQGVRLTLVSTYPGASYDDTCLSDLRVYVEGEDPYKAEMETAAFEQVRAYAYERKMAAARNDTQAKLEWAPRYKTEDLFIQKNTEKQQEVFYQTERTPTKWLAQVKVKDSYKAELARAKAAAALFDRASLNLDGDKSEARSKWVRVRPALLRPQKAAASSALSSMDDPGLVRVAGLLHLADASFFESDATQAQMRAKIASTHKAESRALAACVKQCEADRKGRTLSEPEEICGCDEQCMGCMGDREPELSTRSEQLKHQLTGGEYVQGSLAQPTAFLRGLSEENGSRESWISFRQTLVTYSGEKADTVLVFGNRNAEDGGEPVFVHVLDWSESGGKAKLSAITTFIIGLESVRVLRYRPATNA</sequence>
<reference evidence="2 3" key="1">
    <citation type="submission" date="2019-06" db="EMBL/GenBank/DDBJ databases">
        <authorList>
            <person name="Livingstone P."/>
            <person name="Whitworth D."/>
        </authorList>
    </citation>
    <scope>NUCLEOTIDE SEQUENCE [LARGE SCALE GENOMIC DNA]</scope>
    <source>
        <strain evidence="2 3">AM401</strain>
    </source>
</reference>